<evidence type="ECO:0000256" key="10">
    <source>
        <dbReference type="RuleBase" id="RU351113"/>
    </source>
</evidence>
<evidence type="ECO:0000313" key="12">
    <source>
        <dbReference type="RefSeq" id="XP_011207940.2"/>
    </source>
</evidence>
<dbReference type="GO" id="GO:0007165">
    <property type="term" value="P:signal transduction"/>
    <property type="evidence" value="ECO:0007669"/>
    <property type="project" value="UniProtKB-KW"/>
</dbReference>
<dbReference type="GO" id="GO:0005549">
    <property type="term" value="F:odorant binding"/>
    <property type="evidence" value="ECO:0007669"/>
    <property type="project" value="InterPro"/>
</dbReference>
<evidence type="ECO:0000256" key="5">
    <source>
        <dbReference type="ARBA" id="ARBA00022725"/>
    </source>
</evidence>
<sequence>MQKASQLIKQTTTNFLADKLRRRSLLCKDMGKRFFIFKSDVDARADSVACFDIFWMCWKLMGIAVNSKKWYITLYDISVNIFVNIYYPIHLTIGLFLVPTVADVLKNLTINITDVACSTKHFLFRCKLPKIREIQRLLKELDERVVAPDERNYFNTGIRNVVRRIMLIFCASYAADVVASAIEVLTKKERELRYPAWFPFDWSANRYTYYAAVLYQTVGVSLQITQNLAHDTFAPVSLCVMAGQVRLLGMRVSKVGYDMSKTLIEHERDLNECIEDHKKLLKIFDLLQDVFWYTQLVQFSSVGLNICLTAVLMLLFVDNLFTYIYYTAYFCSMAVELLPACYYGSKMQEEFQNLPYAIFKCNWIGQRKSFQQNLRIFTELSKKQFTPTAGGIINIHLTSFMATCKMAYSLYTVLMNMK</sequence>
<protein>
    <recommendedName>
        <fullName evidence="10">Odorant receptor</fullName>
    </recommendedName>
</protein>
<comment type="subcellular location">
    <subcellularLocation>
        <location evidence="1 10">Cell membrane</location>
        <topology evidence="1 10">Multi-pass membrane protein</topology>
    </subcellularLocation>
</comment>
<keyword evidence="8 10" id="KW-0675">Receptor</keyword>
<comment type="similarity">
    <text evidence="10">Belongs to the insect chemoreceptor superfamily. Heteromeric odorant receptor channel (TC 1.A.69) family.</text>
</comment>
<evidence type="ECO:0000256" key="2">
    <source>
        <dbReference type="ARBA" id="ARBA00022475"/>
    </source>
</evidence>
<comment type="caution">
    <text evidence="10">Lacks conserved residue(s) required for the propagation of feature annotation.</text>
</comment>
<keyword evidence="9 10" id="KW-0807">Transducer</keyword>
<evidence type="ECO:0000256" key="4">
    <source>
        <dbReference type="ARBA" id="ARBA00022692"/>
    </source>
</evidence>
<keyword evidence="2" id="KW-1003">Cell membrane</keyword>
<evidence type="ECO:0000256" key="1">
    <source>
        <dbReference type="ARBA" id="ARBA00004651"/>
    </source>
</evidence>
<dbReference type="GO" id="GO:0004984">
    <property type="term" value="F:olfactory receptor activity"/>
    <property type="evidence" value="ECO:0007669"/>
    <property type="project" value="InterPro"/>
</dbReference>
<gene>
    <name evidence="12" type="primary">LOC105229372</name>
</gene>
<keyword evidence="11" id="KW-1185">Reference proteome</keyword>
<organism evidence="11 12">
    <name type="scientific">Bactrocera dorsalis</name>
    <name type="common">Oriental fruit fly</name>
    <name type="synonym">Dacus dorsalis</name>
    <dbReference type="NCBI Taxonomy" id="27457"/>
    <lineage>
        <taxon>Eukaryota</taxon>
        <taxon>Metazoa</taxon>
        <taxon>Ecdysozoa</taxon>
        <taxon>Arthropoda</taxon>
        <taxon>Hexapoda</taxon>
        <taxon>Insecta</taxon>
        <taxon>Pterygota</taxon>
        <taxon>Neoptera</taxon>
        <taxon>Endopterygota</taxon>
        <taxon>Diptera</taxon>
        <taxon>Brachycera</taxon>
        <taxon>Muscomorpha</taxon>
        <taxon>Tephritoidea</taxon>
        <taxon>Tephritidae</taxon>
        <taxon>Bactrocera</taxon>
        <taxon>Bactrocera</taxon>
    </lineage>
</organism>
<name>A0A6I9VBY4_BACDO</name>
<feature type="transmembrane region" description="Helical" evidence="10">
    <location>
        <begin position="165"/>
        <end position="186"/>
    </location>
</feature>
<dbReference type="Pfam" id="PF02949">
    <property type="entry name" value="7tm_6"/>
    <property type="match status" value="1"/>
</dbReference>
<dbReference type="PANTHER" id="PTHR21137">
    <property type="entry name" value="ODORANT RECEPTOR"/>
    <property type="match status" value="1"/>
</dbReference>
<evidence type="ECO:0000256" key="8">
    <source>
        <dbReference type="ARBA" id="ARBA00023170"/>
    </source>
</evidence>
<evidence type="ECO:0000256" key="3">
    <source>
        <dbReference type="ARBA" id="ARBA00022606"/>
    </source>
</evidence>
<dbReference type="OrthoDB" id="7548151at2759"/>
<dbReference type="PANTHER" id="PTHR21137:SF35">
    <property type="entry name" value="ODORANT RECEPTOR 19A-RELATED"/>
    <property type="match status" value="1"/>
</dbReference>
<keyword evidence="3 10" id="KW-0716">Sensory transduction</keyword>
<dbReference type="AlphaFoldDB" id="A0A6I9VBY4"/>
<feature type="transmembrane region" description="Helical" evidence="10">
    <location>
        <begin position="290"/>
        <end position="317"/>
    </location>
</feature>
<dbReference type="KEGG" id="bdr:105229372"/>
<evidence type="ECO:0000313" key="11">
    <source>
        <dbReference type="Proteomes" id="UP001652620"/>
    </source>
</evidence>
<proteinExistence type="inferred from homology"/>
<evidence type="ECO:0000256" key="7">
    <source>
        <dbReference type="ARBA" id="ARBA00023136"/>
    </source>
</evidence>
<reference evidence="12" key="2">
    <citation type="submission" date="2025-08" db="UniProtKB">
        <authorList>
            <consortium name="RefSeq"/>
        </authorList>
    </citation>
    <scope>IDENTIFICATION</scope>
    <source>
        <tissue evidence="12">Adult</tissue>
    </source>
</reference>
<dbReference type="GeneID" id="105229372"/>
<feature type="transmembrane region" description="Helical" evidence="10">
    <location>
        <begin position="77"/>
        <end position="98"/>
    </location>
</feature>
<keyword evidence="5 10" id="KW-0552">Olfaction</keyword>
<keyword evidence="7 10" id="KW-0472">Membrane</keyword>
<evidence type="ECO:0000256" key="6">
    <source>
        <dbReference type="ARBA" id="ARBA00022989"/>
    </source>
</evidence>
<dbReference type="InParanoid" id="A0A6I9VBY4"/>
<dbReference type="FunCoup" id="A0A6I9VBY4">
    <property type="interactions" value="21"/>
</dbReference>
<evidence type="ECO:0000256" key="9">
    <source>
        <dbReference type="ARBA" id="ARBA00023224"/>
    </source>
</evidence>
<dbReference type="RefSeq" id="XP_011207940.2">
    <property type="nucleotide sequence ID" value="XM_011209638.3"/>
</dbReference>
<dbReference type="InterPro" id="IPR004117">
    <property type="entry name" value="7tm6_olfct_rcpt"/>
</dbReference>
<keyword evidence="4 10" id="KW-0812">Transmembrane</keyword>
<keyword evidence="6 10" id="KW-1133">Transmembrane helix</keyword>
<reference evidence="11" key="1">
    <citation type="submission" date="2025-05" db="UniProtKB">
        <authorList>
            <consortium name="RefSeq"/>
        </authorList>
    </citation>
    <scope>NUCLEOTIDE SEQUENCE [LARGE SCALE GENOMIC DNA]</scope>
</reference>
<dbReference type="GO" id="GO:0005886">
    <property type="term" value="C:plasma membrane"/>
    <property type="evidence" value="ECO:0007669"/>
    <property type="project" value="UniProtKB-SubCell"/>
</dbReference>
<dbReference type="Proteomes" id="UP001652620">
    <property type="component" value="Chromosome 1"/>
</dbReference>
<accession>A0A6I9VBY4</accession>